<gene>
    <name evidence="1" type="ORF">TSPGSL018_7128</name>
</gene>
<organism evidence="1">
    <name type="scientific">Tetraselmis sp. GSL018</name>
    <dbReference type="NCBI Taxonomy" id="582737"/>
    <lineage>
        <taxon>Eukaryota</taxon>
        <taxon>Viridiplantae</taxon>
        <taxon>Chlorophyta</taxon>
        <taxon>core chlorophytes</taxon>
        <taxon>Chlorodendrophyceae</taxon>
        <taxon>Chlorodendrales</taxon>
        <taxon>Chlorodendraceae</taxon>
        <taxon>Tetraselmis</taxon>
    </lineage>
</organism>
<dbReference type="EMBL" id="GBEZ01017196">
    <property type="protein sequence ID" value="JAC69121.1"/>
    <property type="molecule type" value="Transcribed_RNA"/>
</dbReference>
<dbReference type="AlphaFoldDB" id="A0A061RF73"/>
<name>A0A061RF73_9CHLO</name>
<proteinExistence type="predicted"/>
<accession>A0A061RF73</accession>
<reference evidence="1" key="1">
    <citation type="submission" date="2014-05" db="EMBL/GenBank/DDBJ databases">
        <title>The transcriptome of the halophilic microalga Tetraselmis sp. GSL018 isolated from the Great Salt Lake, Utah.</title>
        <authorList>
            <person name="Jinkerson R.E."/>
            <person name="D'Adamo S."/>
            <person name="Posewitz M.C."/>
        </authorList>
    </citation>
    <scope>NUCLEOTIDE SEQUENCE</scope>
    <source>
        <strain evidence="1">GSL018</strain>
    </source>
</reference>
<feature type="non-terminal residue" evidence="1">
    <location>
        <position position="43"/>
    </location>
</feature>
<sequence length="43" mass="5135">MILTIYFPRSCELNISNWTPFDLSLFFSPYAGYEVLYVFIYVT</sequence>
<protein>
    <submittedName>
        <fullName evidence="1">Uncharacterized protein</fullName>
    </submittedName>
</protein>
<evidence type="ECO:0000313" key="1">
    <source>
        <dbReference type="EMBL" id="JAC69121.1"/>
    </source>
</evidence>